<dbReference type="InterPro" id="IPR004358">
    <property type="entry name" value="Sig_transdc_His_kin-like_C"/>
</dbReference>
<dbReference type="SUPFAM" id="SSF47384">
    <property type="entry name" value="Homodimeric domain of signal transducing histidine kinase"/>
    <property type="match status" value="1"/>
</dbReference>
<dbReference type="AlphaFoldDB" id="A0A2X1ZUP1"/>
<evidence type="ECO:0000256" key="5">
    <source>
        <dbReference type="ARBA" id="ARBA00022475"/>
    </source>
</evidence>
<dbReference type="Gene3D" id="3.30.450.20">
    <property type="entry name" value="PAS domain"/>
    <property type="match status" value="1"/>
</dbReference>
<dbReference type="GO" id="GO:0004721">
    <property type="term" value="F:phosphoprotein phosphatase activity"/>
    <property type="evidence" value="ECO:0007669"/>
    <property type="project" value="TreeGrafter"/>
</dbReference>
<evidence type="ECO:0000256" key="8">
    <source>
        <dbReference type="ARBA" id="ARBA00022741"/>
    </source>
</evidence>
<name>A0A2X1ZUP1_9FIRM</name>
<evidence type="ECO:0000259" key="14">
    <source>
        <dbReference type="PROSITE" id="PS50109"/>
    </source>
</evidence>
<keyword evidence="13" id="KW-1133">Transmembrane helix</keyword>
<dbReference type="SUPFAM" id="SSF55874">
    <property type="entry name" value="ATPase domain of HSP90 chaperone/DNA topoisomerase II/histidine kinase"/>
    <property type="match status" value="1"/>
</dbReference>
<dbReference type="Gene3D" id="3.30.565.10">
    <property type="entry name" value="Histidine kinase-like ATPase, C-terminal domain"/>
    <property type="match status" value="1"/>
</dbReference>
<dbReference type="EMBL" id="UATM01000032">
    <property type="protein sequence ID" value="SPY47875.1"/>
    <property type="molecule type" value="Genomic_DNA"/>
</dbReference>
<evidence type="ECO:0000256" key="10">
    <source>
        <dbReference type="ARBA" id="ARBA00022840"/>
    </source>
</evidence>
<protein>
    <recommendedName>
        <fullName evidence="4">histidine kinase</fullName>
        <ecNumber evidence="4">2.7.13.3</ecNumber>
    </recommendedName>
</protein>
<dbReference type="InterPro" id="IPR003661">
    <property type="entry name" value="HisK_dim/P_dom"/>
</dbReference>
<dbReference type="InterPro" id="IPR003594">
    <property type="entry name" value="HATPase_dom"/>
</dbReference>
<dbReference type="InterPro" id="IPR036890">
    <property type="entry name" value="HATPase_C_sf"/>
</dbReference>
<evidence type="ECO:0000256" key="13">
    <source>
        <dbReference type="SAM" id="Phobius"/>
    </source>
</evidence>
<comment type="subcellular location">
    <subcellularLocation>
        <location evidence="2">Cell membrane</location>
    </subcellularLocation>
    <subcellularLocation>
        <location evidence="3">Membrane raft</location>
        <topology evidence="3">Multi-pass membrane protein</topology>
    </subcellularLocation>
</comment>
<keyword evidence="5" id="KW-1003">Cell membrane</keyword>
<dbReference type="PANTHER" id="PTHR45453:SF1">
    <property type="entry name" value="PHOSPHATE REGULON SENSOR PROTEIN PHOR"/>
    <property type="match status" value="1"/>
</dbReference>
<dbReference type="GO" id="GO:0005524">
    <property type="term" value="F:ATP binding"/>
    <property type="evidence" value="ECO:0007669"/>
    <property type="project" value="UniProtKB-KW"/>
</dbReference>
<dbReference type="GO" id="GO:0045121">
    <property type="term" value="C:membrane raft"/>
    <property type="evidence" value="ECO:0007669"/>
    <property type="project" value="UniProtKB-SubCell"/>
</dbReference>
<evidence type="ECO:0000256" key="1">
    <source>
        <dbReference type="ARBA" id="ARBA00000085"/>
    </source>
</evidence>
<feature type="transmembrane region" description="Helical" evidence="13">
    <location>
        <begin position="6"/>
        <end position="32"/>
    </location>
</feature>
<dbReference type="Proteomes" id="UP000250070">
    <property type="component" value="Unassembled WGS sequence"/>
</dbReference>
<gene>
    <name evidence="15" type="primary">phoR_2</name>
    <name evidence="15" type="ORF">NCTC13076_01186</name>
</gene>
<dbReference type="SUPFAM" id="SSF55785">
    <property type="entry name" value="PYP-like sensor domain (PAS domain)"/>
    <property type="match status" value="1"/>
</dbReference>
<dbReference type="CDD" id="cd00075">
    <property type="entry name" value="HATPase"/>
    <property type="match status" value="1"/>
</dbReference>
<feature type="domain" description="Histidine kinase" evidence="14">
    <location>
        <begin position="343"/>
        <end position="556"/>
    </location>
</feature>
<evidence type="ECO:0000313" key="15">
    <source>
        <dbReference type="EMBL" id="SPY47875.1"/>
    </source>
</evidence>
<dbReference type="Gene3D" id="1.10.287.130">
    <property type="match status" value="1"/>
</dbReference>
<dbReference type="InterPro" id="IPR005467">
    <property type="entry name" value="His_kinase_dom"/>
</dbReference>
<organism evidence="15 16">
    <name type="scientific">Peptoniphilus harei</name>
    <dbReference type="NCBI Taxonomy" id="54005"/>
    <lineage>
        <taxon>Bacteria</taxon>
        <taxon>Bacillati</taxon>
        <taxon>Bacillota</taxon>
        <taxon>Tissierellia</taxon>
        <taxon>Tissierellales</taxon>
        <taxon>Peptoniphilaceae</taxon>
        <taxon>Peptoniphilus</taxon>
    </lineage>
</organism>
<evidence type="ECO:0000313" key="16">
    <source>
        <dbReference type="Proteomes" id="UP000250070"/>
    </source>
</evidence>
<dbReference type="CDD" id="cd00130">
    <property type="entry name" value="PAS"/>
    <property type="match status" value="1"/>
</dbReference>
<accession>A0A2X1ZUP1</accession>
<dbReference type="InterPro" id="IPR036097">
    <property type="entry name" value="HisK_dim/P_sf"/>
</dbReference>
<evidence type="ECO:0000256" key="2">
    <source>
        <dbReference type="ARBA" id="ARBA00004236"/>
    </source>
</evidence>
<evidence type="ECO:0000256" key="11">
    <source>
        <dbReference type="ARBA" id="ARBA00023012"/>
    </source>
</evidence>
<keyword evidence="8" id="KW-0547">Nucleotide-binding</keyword>
<evidence type="ECO:0000256" key="6">
    <source>
        <dbReference type="ARBA" id="ARBA00022553"/>
    </source>
</evidence>
<keyword evidence="6" id="KW-0597">Phosphoprotein</keyword>
<dbReference type="FunFam" id="3.30.565.10:FF:000023">
    <property type="entry name" value="PAS domain-containing sensor histidine kinase"/>
    <property type="match status" value="1"/>
</dbReference>
<dbReference type="RefSeq" id="WP_112889869.1">
    <property type="nucleotide sequence ID" value="NZ_CP068103.1"/>
</dbReference>
<evidence type="ECO:0000256" key="9">
    <source>
        <dbReference type="ARBA" id="ARBA00022777"/>
    </source>
</evidence>
<dbReference type="OrthoDB" id="9813151at2"/>
<dbReference type="EC" id="2.7.13.3" evidence="4"/>
<comment type="catalytic activity">
    <reaction evidence="1">
        <text>ATP + protein L-histidine = ADP + protein N-phospho-L-histidine.</text>
        <dbReference type="EC" id="2.7.13.3"/>
    </reaction>
</comment>
<keyword evidence="9" id="KW-0418">Kinase</keyword>
<dbReference type="InterPro" id="IPR035965">
    <property type="entry name" value="PAS-like_dom_sf"/>
</dbReference>
<feature type="transmembrane region" description="Helical" evidence="13">
    <location>
        <begin position="146"/>
        <end position="171"/>
    </location>
</feature>
<dbReference type="FunFam" id="1.10.287.130:FF:000001">
    <property type="entry name" value="Two-component sensor histidine kinase"/>
    <property type="match status" value="1"/>
</dbReference>
<dbReference type="GO" id="GO:0000155">
    <property type="term" value="F:phosphorelay sensor kinase activity"/>
    <property type="evidence" value="ECO:0007669"/>
    <property type="project" value="InterPro"/>
</dbReference>
<keyword evidence="11" id="KW-0902">Two-component regulatory system</keyword>
<dbReference type="SMART" id="SM00387">
    <property type="entry name" value="HATPase_c"/>
    <property type="match status" value="1"/>
</dbReference>
<reference evidence="15 16" key="1">
    <citation type="submission" date="2018-06" db="EMBL/GenBank/DDBJ databases">
        <authorList>
            <consortium name="Pathogen Informatics"/>
            <person name="Doyle S."/>
        </authorList>
    </citation>
    <scope>NUCLEOTIDE SEQUENCE [LARGE SCALE GENOMIC DNA]</scope>
    <source>
        <strain evidence="15 16">NCTC13076</strain>
    </source>
</reference>
<dbReference type="SMART" id="SM00091">
    <property type="entry name" value="PAS"/>
    <property type="match status" value="1"/>
</dbReference>
<dbReference type="GO" id="GO:0005886">
    <property type="term" value="C:plasma membrane"/>
    <property type="evidence" value="ECO:0007669"/>
    <property type="project" value="UniProtKB-SubCell"/>
</dbReference>
<evidence type="ECO:0000256" key="7">
    <source>
        <dbReference type="ARBA" id="ARBA00022679"/>
    </source>
</evidence>
<evidence type="ECO:0000256" key="4">
    <source>
        <dbReference type="ARBA" id="ARBA00012438"/>
    </source>
</evidence>
<proteinExistence type="predicted"/>
<dbReference type="STRING" id="54005.HMPREF3229_00232"/>
<dbReference type="Pfam" id="PF00512">
    <property type="entry name" value="HisKA"/>
    <property type="match status" value="1"/>
</dbReference>
<dbReference type="GO" id="GO:0016036">
    <property type="term" value="P:cellular response to phosphate starvation"/>
    <property type="evidence" value="ECO:0007669"/>
    <property type="project" value="TreeGrafter"/>
</dbReference>
<dbReference type="InterPro" id="IPR000014">
    <property type="entry name" value="PAS"/>
</dbReference>
<dbReference type="PROSITE" id="PS50109">
    <property type="entry name" value="HIS_KIN"/>
    <property type="match status" value="1"/>
</dbReference>
<sequence length="558" mass="64265">MKKRFFRYLLGIALLTLFLSTVASMFVFYSGYAKRSNEDLRNIVMTMGESLNKHEDDIAYLEGLANKKLDFRITLIREDGEVLYDSKKDVKLLPSHKDRPEVIEAKKLGYAQVERYSNTLSKDLYYVSLRLDDGNMIRISREMDNLVGAFTKVLPLDILMSLVIFVVAAFVSSSLTKKTFDPLNNLEEDLINIDTNIFPEISPFINRIKRQKLTIDENYKEIARERDTINTILKNMRESLVIVDENKNLLTVNDSAREIFNSKRDILGENIINLIRDEEILKMADEALEGKSTEAITRIGNRDYKCYVNPVFEDKRVRGLLILFIDETEEIRALRLREEFSSNVSHELKTPLTSISGFSELLVNNLVEDKDKEGFYKLIYNDSKRLLSLVEDIMKISGLENAGDYDKEEVDLREIISEILKGYEGLIEEKNIKVNFEGDGSLFENRTMIWELFSNLINNGLKYNKEGGRLDIKISEEEENYKVHIADTGIGIPQEDLARIFERFYRVDKSRSRRVGGTGLGLSIVKHILQNIDGKVKIYSQLGKGTTFELLLKKSKKN</sequence>
<evidence type="ECO:0000256" key="3">
    <source>
        <dbReference type="ARBA" id="ARBA00004314"/>
    </source>
</evidence>
<dbReference type="PANTHER" id="PTHR45453">
    <property type="entry name" value="PHOSPHATE REGULON SENSOR PROTEIN PHOR"/>
    <property type="match status" value="1"/>
</dbReference>
<keyword evidence="13" id="KW-0812">Transmembrane</keyword>
<dbReference type="InterPro" id="IPR031967">
    <property type="entry name" value="PhoR_single_Cache-like_dom"/>
</dbReference>
<keyword evidence="10" id="KW-0067">ATP-binding</keyword>
<dbReference type="GeneID" id="83862671"/>
<evidence type="ECO:0000256" key="12">
    <source>
        <dbReference type="ARBA" id="ARBA00023136"/>
    </source>
</evidence>
<dbReference type="Pfam" id="PF02518">
    <property type="entry name" value="HATPase_c"/>
    <property type="match status" value="1"/>
</dbReference>
<dbReference type="Pfam" id="PF16736">
    <property type="entry name" value="sCache_like"/>
    <property type="match status" value="1"/>
</dbReference>
<dbReference type="PRINTS" id="PR00344">
    <property type="entry name" value="BCTRLSENSOR"/>
</dbReference>
<dbReference type="InterPro" id="IPR050351">
    <property type="entry name" value="BphY/WalK/GraS-like"/>
</dbReference>
<dbReference type="CDD" id="cd00082">
    <property type="entry name" value="HisKA"/>
    <property type="match status" value="1"/>
</dbReference>
<dbReference type="SMART" id="SM00388">
    <property type="entry name" value="HisKA"/>
    <property type="match status" value="1"/>
</dbReference>
<keyword evidence="7 15" id="KW-0808">Transferase</keyword>
<keyword evidence="12 13" id="KW-0472">Membrane</keyword>